<protein>
    <recommendedName>
        <fullName evidence="1">RNA-directed DNA polymerase</fullName>
        <ecNumber evidence="1">2.7.7.49</ecNumber>
    </recommendedName>
</protein>
<dbReference type="InterPro" id="IPR000123">
    <property type="entry name" value="Reverse_transcriptase_msDNA"/>
</dbReference>
<dbReference type="EC" id="2.7.7.49" evidence="1"/>
<name>A0A1H5DNG6_9BRAD</name>
<evidence type="ECO:0000256" key="5">
    <source>
        <dbReference type="ARBA" id="ARBA00022842"/>
    </source>
</evidence>
<dbReference type="PROSITE" id="PS50878">
    <property type="entry name" value="RT_POL"/>
    <property type="match status" value="1"/>
</dbReference>
<evidence type="ECO:0000256" key="6">
    <source>
        <dbReference type="ARBA" id="ARBA00022918"/>
    </source>
</evidence>
<keyword evidence="5" id="KW-0460">Magnesium</keyword>
<dbReference type="SUPFAM" id="SSF56672">
    <property type="entry name" value="DNA/RNA polymerases"/>
    <property type="match status" value="1"/>
</dbReference>
<dbReference type="GO" id="GO:0046872">
    <property type="term" value="F:metal ion binding"/>
    <property type="evidence" value="ECO:0007669"/>
    <property type="project" value="UniProtKB-KW"/>
</dbReference>
<gene>
    <name evidence="12" type="ORF">SAMN05444171_5222</name>
</gene>
<dbReference type="CDD" id="cd01651">
    <property type="entry name" value="RT_G2_intron"/>
    <property type="match status" value="1"/>
</dbReference>
<evidence type="ECO:0000313" key="13">
    <source>
        <dbReference type="Proteomes" id="UP000183208"/>
    </source>
</evidence>
<evidence type="ECO:0000313" key="12">
    <source>
        <dbReference type="EMBL" id="SED80445.1"/>
    </source>
</evidence>
<evidence type="ECO:0000256" key="7">
    <source>
        <dbReference type="ARBA" id="ARBA00023118"/>
    </source>
</evidence>
<dbReference type="GO" id="GO:0003723">
    <property type="term" value="F:RNA binding"/>
    <property type="evidence" value="ECO:0007669"/>
    <property type="project" value="InterPro"/>
</dbReference>
<dbReference type="EMBL" id="FNTI01000001">
    <property type="protein sequence ID" value="SED80445.1"/>
    <property type="molecule type" value="Genomic_DNA"/>
</dbReference>
<keyword evidence="7" id="KW-0051">Antiviral defense</keyword>
<accession>A0A1H5DNG6</accession>
<keyword evidence="6 12" id="KW-0695">RNA-directed DNA polymerase</keyword>
<evidence type="ECO:0000256" key="9">
    <source>
        <dbReference type="ARBA" id="ARBA00048173"/>
    </source>
</evidence>
<keyword evidence="4" id="KW-0479">Metal-binding</keyword>
<dbReference type="GO" id="GO:0051607">
    <property type="term" value="P:defense response to virus"/>
    <property type="evidence" value="ECO:0007669"/>
    <property type="project" value="UniProtKB-KW"/>
</dbReference>
<keyword evidence="2" id="KW-0808">Transferase</keyword>
<comment type="catalytic activity">
    <reaction evidence="9">
        <text>DNA(n) + a 2'-deoxyribonucleoside 5'-triphosphate = DNA(n+1) + diphosphate</text>
        <dbReference type="Rhea" id="RHEA:22508"/>
        <dbReference type="Rhea" id="RHEA-COMP:17339"/>
        <dbReference type="Rhea" id="RHEA-COMP:17340"/>
        <dbReference type="ChEBI" id="CHEBI:33019"/>
        <dbReference type="ChEBI" id="CHEBI:61560"/>
        <dbReference type="ChEBI" id="CHEBI:173112"/>
        <dbReference type="EC" id="2.7.7.49"/>
    </reaction>
</comment>
<dbReference type="GO" id="GO:0003964">
    <property type="term" value="F:RNA-directed DNA polymerase activity"/>
    <property type="evidence" value="ECO:0007669"/>
    <property type="project" value="UniProtKB-KW"/>
</dbReference>
<organism evidence="12 13">
    <name type="scientific">Bradyrhizobium lablabi</name>
    <dbReference type="NCBI Taxonomy" id="722472"/>
    <lineage>
        <taxon>Bacteria</taxon>
        <taxon>Pseudomonadati</taxon>
        <taxon>Pseudomonadota</taxon>
        <taxon>Alphaproteobacteria</taxon>
        <taxon>Hyphomicrobiales</taxon>
        <taxon>Nitrobacteraceae</taxon>
        <taxon>Bradyrhizobium</taxon>
    </lineage>
</organism>
<dbReference type="Proteomes" id="UP000183208">
    <property type="component" value="Unassembled WGS sequence"/>
</dbReference>
<sequence>MQTVQQKTQQTLDLGRDASGEARSAPSQGTEAGTAKACLERPAVAGPSMEVVIERENLKKALARVTRNKGAAGVDGITAGELPAYLKEHWLAIRAQLLEDTYQPQPVRRVEIPKASGGLRPLGIPTVLDRFIQQAVMQVLQADRDGTFSETSFGFRPGRSAHQAVERAQAYIASGHAVVVDIDLEKFFDRVNHDILMGLVAKRVADKRLLKLIRAFLNAGVMEGGLVSPTEEGTPQGGPLSPLLSNLMLDVLDKELEKRGHRFVRYADDCNIYVRSQKAGERVLAGIEKFLEKRLKLKINKAKSAVAKPSVRKFLGFSFTGGKEPRRRIAPQAIARFKAKVRELTRRTCGQSLAQIVKKLSVYLIGWRGYFGFCQTPSVLRALNEWLRRRLRAIAWKQWKRGDTRFAELRRCGVGRDLAAQTAGSPHGPWRLANSPALTIAMPIAFFSALGLTSVAAPQTA</sequence>
<dbReference type="PANTHER" id="PTHR34047:SF8">
    <property type="entry name" value="PROTEIN YKFC"/>
    <property type="match status" value="1"/>
</dbReference>
<proteinExistence type="inferred from homology"/>
<evidence type="ECO:0000256" key="8">
    <source>
        <dbReference type="ARBA" id="ARBA00034120"/>
    </source>
</evidence>
<feature type="compositionally biased region" description="Polar residues" evidence="10">
    <location>
        <begin position="1"/>
        <end position="12"/>
    </location>
</feature>
<dbReference type="RefSeq" id="WP_244525127.1">
    <property type="nucleotide sequence ID" value="NZ_FNTI01000001.1"/>
</dbReference>
<evidence type="ECO:0000256" key="3">
    <source>
        <dbReference type="ARBA" id="ARBA00022695"/>
    </source>
</evidence>
<evidence type="ECO:0000256" key="4">
    <source>
        <dbReference type="ARBA" id="ARBA00022723"/>
    </source>
</evidence>
<dbReference type="InterPro" id="IPR043128">
    <property type="entry name" value="Rev_trsase/Diguanyl_cyclase"/>
</dbReference>
<evidence type="ECO:0000256" key="2">
    <source>
        <dbReference type="ARBA" id="ARBA00022679"/>
    </source>
</evidence>
<dbReference type="InterPro" id="IPR043502">
    <property type="entry name" value="DNA/RNA_pol_sf"/>
</dbReference>
<comment type="similarity">
    <text evidence="8">Belongs to the bacterial reverse transcriptase family.</text>
</comment>
<dbReference type="PANTHER" id="PTHR34047">
    <property type="entry name" value="NUCLEAR INTRON MATURASE 1, MITOCHONDRIAL-RELATED"/>
    <property type="match status" value="1"/>
</dbReference>
<feature type="domain" description="Reverse transcriptase" evidence="11">
    <location>
        <begin position="93"/>
        <end position="319"/>
    </location>
</feature>
<dbReference type="InterPro" id="IPR030931">
    <property type="entry name" value="Group_II_RT_mat"/>
</dbReference>
<dbReference type="NCBIfam" id="TIGR04416">
    <property type="entry name" value="group_II_RT_mat"/>
    <property type="match status" value="1"/>
</dbReference>
<dbReference type="InterPro" id="IPR051083">
    <property type="entry name" value="GrpII_Intron_Splice-Mob/Def"/>
</dbReference>
<evidence type="ECO:0000256" key="1">
    <source>
        <dbReference type="ARBA" id="ARBA00012493"/>
    </source>
</evidence>
<dbReference type="PRINTS" id="PR00866">
    <property type="entry name" value="RNADNAPOLMS"/>
</dbReference>
<dbReference type="Gene3D" id="3.30.70.270">
    <property type="match status" value="1"/>
</dbReference>
<dbReference type="InterPro" id="IPR000477">
    <property type="entry name" value="RT_dom"/>
</dbReference>
<feature type="region of interest" description="Disordered" evidence="10">
    <location>
        <begin position="1"/>
        <end position="36"/>
    </location>
</feature>
<evidence type="ECO:0000259" key="11">
    <source>
        <dbReference type="PROSITE" id="PS50878"/>
    </source>
</evidence>
<dbReference type="Pfam" id="PF00078">
    <property type="entry name" value="RVT_1"/>
    <property type="match status" value="1"/>
</dbReference>
<reference evidence="12 13" key="1">
    <citation type="submission" date="2016-10" db="EMBL/GenBank/DDBJ databases">
        <authorList>
            <person name="de Groot N.N."/>
        </authorList>
    </citation>
    <scope>NUCLEOTIDE SEQUENCE [LARGE SCALE GENOMIC DNA]</scope>
    <source>
        <strain evidence="12 13">GAS522</strain>
    </source>
</reference>
<evidence type="ECO:0000256" key="10">
    <source>
        <dbReference type="SAM" id="MobiDB-lite"/>
    </source>
</evidence>
<dbReference type="AlphaFoldDB" id="A0A1H5DNG6"/>
<keyword evidence="3" id="KW-0548">Nucleotidyltransferase</keyword>
<dbReference type="Pfam" id="PF08388">
    <property type="entry name" value="GIIM"/>
    <property type="match status" value="1"/>
</dbReference>
<dbReference type="InterPro" id="IPR013597">
    <property type="entry name" value="Mat_intron_G2"/>
</dbReference>